<dbReference type="InterPro" id="IPR011008">
    <property type="entry name" value="Dimeric_a/b-barrel"/>
</dbReference>
<feature type="domain" description="EthD" evidence="2">
    <location>
        <begin position="20"/>
        <end position="119"/>
    </location>
</feature>
<dbReference type="InterPro" id="IPR009799">
    <property type="entry name" value="EthD_dom"/>
</dbReference>
<comment type="caution">
    <text evidence="3">The sequence shown here is derived from an EMBL/GenBank/DDBJ whole genome shotgun (WGS) entry which is preliminary data.</text>
</comment>
<dbReference type="EMBL" id="MU001494">
    <property type="protein sequence ID" value="KAF2449962.1"/>
    <property type="molecule type" value="Genomic_DNA"/>
</dbReference>
<evidence type="ECO:0000313" key="3">
    <source>
        <dbReference type="EMBL" id="KAF2449962.1"/>
    </source>
</evidence>
<proteinExistence type="inferred from homology"/>
<comment type="similarity">
    <text evidence="1">Belongs to the tpcK family.</text>
</comment>
<accession>A0A9P4UI59</accession>
<dbReference type="SUPFAM" id="SSF54909">
    <property type="entry name" value="Dimeric alpha+beta barrel"/>
    <property type="match status" value="1"/>
</dbReference>
<name>A0A9P4UI59_9PLEO</name>
<dbReference type="Pfam" id="PF07110">
    <property type="entry name" value="EthD"/>
    <property type="match status" value="1"/>
</dbReference>
<dbReference type="Proteomes" id="UP000799764">
    <property type="component" value="Unassembled WGS sequence"/>
</dbReference>
<organism evidence="3 4">
    <name type="scientific">Karstenula rhodostoma CBS 690.94</name>
    <dbReference type="NCBI Taxonomy" id="1392251"/>
    <lineage>
        <taxon>Eukaryota</taxon>
        <taxon>Fungi</taxon>
        <taxon>Dikarya</taxon>
        <taxon>Ascomycota</taxon>
        <taxon>Pezizomycotina</taxon>
        <taxon>Dothideomycetes</taxon>
        <taxon>Pleosporomycetidae</taxon>
        <taxon>Pleosporales</taxon>
        <taxon>Massarineae</taxon>
        <taxon>Didymosphaeriaceae</taxon>
        <taxon>Karstenula</taxon>
    </lineage>
</organism>
<dbReference type="GO" id="GO:0016491">
    <property type="term" value="F:oxidoreductase activity"/>
    <property type="evidence" value="ECO:0007669"/>
    <property type="project" value="InterPro"/>
</dbReference>
<reference evidence="3" key="1">
    <citation type="journal article" date="2020" name="Stud. Mycol.">
        <title>101 Dothideomycetes genomes: a test case for predicting lifestyles and emergence of pathogens.</title>
        <authorList>
            <person name="Haridas S."/>
            <person name="Albert R."/>
            <person name="Binder M."/>
            <person name="Bloem J."/>
            <person name="Labutti K."/>
            <person name="Salamov A."/>
            <person name="Andreopoulos B."/>
            <person name="Baker S."/>
            <person name="Barry K."/>
            <person name="Bills G."/>
            <person name="Bluhm B."/>
            <person name="Cannon C."/>
            <person name="Castanera R."/>
            <person name="Culley D."/>
            <person name="Daum C."/>
            <person name="Ezra D."/>
            <person name="Gonzalez J."/>
            <person name="Henrissat B."/>
            <person name="Kuo A."/>
            <person name="Liang C."/>
            <person name="Lipzen A."/>
            <person name="Lutzoni F."/>
            <person name="Magnuson J."/>
            <person name="Mondo S."/>
            <person name="Nolan M."/>
            <person name="Ohm R."/>
            <person name="Pangilinan J."/>
            <person name="Park H.-J."/>
            <person name="Ramirez L."/>
            <person name="Alfaro M."/>
            <person name="Sun H."/>
            <person name="Tritt A."/>
            <person name="Yoshinaga Y."/>
            <person name="Zwiers L.-H."/>
            <person name="Turgeon B."/>
            <person name="Goodwin S."/>
            <person name="Spatafora J."/>
            <person name="Crous P."/>
            <person name="Grigoriev I."/>
        </authorList>
    </citation>
    <scope>NUCLEOTIDE SEQUENCE</scope>
    <source>
        <strain evidence="3">CBS 690.94</strain>
    </source>
</reference>
<keyword evidence="4" id="KW-1185">Reference proteome</keyword>
<gene>
    <name evidence="3" type="ORF">P171DRAFT_517561</name>
</gene>
<evidence type="ECO:0000259" key="2">
    <source>
        <dbReference type="Pfam" id="PF07110"/>
    </source>
</evidence>
<dbReference type="Gene3D" id="3.30.70.100">
    <property type="match status" value="1"/>
</dbReference>
<protein>
    <recommendedName>
        <fullName evidence="2">EthD domain-containing protein</fullName>
    </recommendedName>
</protein>
<evidence type="ECO:0000256" key="1">
    <source>
        <dbReference type="ARBA" id="ARBA00005986"/>
    </source>
</evidence>
<dbReference type="OrthoDB" id="2519291at2759"/>
<sequence>MPDKAIPLYPFIIGVEATRKEGTTRKQFRDHYETFYVPLLKKLVGKTHPLTWTRRYNLEEGEGPFGVPKLLIGTDADMGWDCYSEMTFADELHCQQFITLMHSDEVEPMLEEERKFTEPEKLRMIVLRRDITIDDSARAER</sequence>
<dbReference type="AlphaFoldDB" id="A0A9P4UI59"/>
<evidence type="ECO:0000313" key="4">
    <source>
        <dbReference type="Proteomes" id="UP000799764"/>
    </source>
</evidence>